<dbReference type="EMBL" id="JAKZBV010000001">
    <property type="protein sequence ID" value="MCH6472304.1"/>
    <property type="molecule type" value="Genomic_DNA"/>
</dbReference>
<dbReference type="RefSeq" id="WP_241056200.1">
    <property type="nucleotide sequence ID" value="NZ_JAKZBV010000001.1"/>
</dbReference>
<comment type="caution">
    <text evidence="2">The sequence shown here is derived from an EMBL/GenBank/DDBJ whole genome shotgun (WGS) entry which is preliminary data.</text>
</comment>
<dbReference type="InterPro" id="IPR038330">
    <property type="entry name" value="TspO/MBR-related_sf"/>
</dbReference>
<keyword evidence="1" id="KW-1133">Transmembrane helix</keyword>
<evidence type="ECO:0000313" key="3">
    <source>
        <dbReference type="Proteomes" id="UP001202922"/>
    </source>
</evidence>
<feature type="transmembrane region" description="Helical" evidence="1">
    <location>
        <begin position="117"/>
        <end position="135"/>
    </location>
</feature>
<reference evidence="2 3" key="1">
    <citation type="submission" date="2022-03" db="EMBL/GenBank/DDBJ databases">
        <title>Sinomonas sp. isolated from a soil.</title>
        <authorList>
            <person name="Han J."/>
            <person name="Kim D.-U."/>
        </authorList>
    </citation>
    <scope>NUCLEOTIDE SEQUENCE [LARGE SCALE GENOMIC DNA]</scope>
    <source>
        <strain evidence="2 3">5-5</strain>
    </source>
</reference>
<dbReference type="Gene3D" id="1.20.1260.100">
    <property type="entry name" value="TspO/MBR protein"/>
    <property type="match status" value="1"/>
</dbReference>
<feature type="transmembrane region" description="Helical" evidence="1">
    <location>
        <begin position="156"/>
        <end position="180"/>
    </location>
</feature>
<evidence type="ECO:0000256" key="1">
    <source>
        <dbReference type="SAM" id="Phobius"/>
    </source>
</evidence>
<keyword evidence="1" id="KW-0812">Transmembrane</keyword>
<gene>
    <name evidence="2" type="ORF">L0M17_20445</name>
</gene>
<evidence type="ECO:0000313" key="2">
    <source>
        <dbReference type="EMBL" id="MCH6472304.1"/>
    </source>
</evidence>
<sequence>MKAQETHPHSAVLPAVLTAASAGVALVLAAVGSGAFGGTPVNDAAGGYFSSTATPVAPGVPAFSIWSVIYAGLLAYGVWQLLPAARISRRQASIRPWAAASMLLNAAWLWVVQLGSVPASLGVMVALLAVLCRIFEVARAHAPESRTEAIVSDGTFGLYLGWICVATIANVAAVLAWAGLVLPAEPTSVVVLCLGALVGIALAFRGAWAALLAIAWGLAWIAVARAAGPLVLPATALTAGTAAVAVLAAGLLLAGRGKMRMRRMRMRRMRMRRMEHA</sequence>
<feature type="transmembrane region" description="Helical" evidence="1">
    <location>
        <begin position="94"/>
        <end position="111"/>
    </location>
</feature>
<accession>A0ABS9U6J0</accession>
<keyword evidence="3" id="KW-1185">Reference proteome</keyword>
<feature type="transmembrane region" description="Helical" evidence="1">
    <location>
        <begin position="56"/>
        <end position="82"/>
    </location>
</feature>
<dbReference type="PANTHER" id="PTHR33802:SF1">
    <property type="entry name" value="XK-RELATED PROTEIN"/>
    <property type="match status" value="1"/>
</dbReference>
<keyword evidence="1" id="KW-0472">Membrane</keyword>
<protein>
    <submittedName>
        <fullName evidence="2">Tryptophan-rich sensory protein</fullName>
    </submittedName>
</protein>
<dbReference type="Proteomes" id="UP001202922">
    <property type="component" value="Unassembled WGS sequence"/>
</dbReference>
<name>A0ABS9U6J0_9MICC</name>
<proteinExistence type="predicted"/>
<dbReference type="PANTHER" id="PTHR33802">
    <property type="entry name" value="SI:CH211-161H7.5-RELATED"/>
    <property type="match status" value="1"/>
</dbReference>
<feature type="transmembrane region" description="Helical" evidence="1">
    <location>
        <begin position="209"/>
        <end position="228"/>
    </location>
</feature>
<organism evidence="2 3">
    <name type="scientific">Sinomonas terrae</name>
    <dbReference type="NCBI Taxonomy" id="2908838"/>
    <lineage>
        <taxon>Bacteria</taxon>
        <taxon>Bacillati</taxon>
        <taxon>Actinomycetota</taxon>
        <taxon>Actinomycetes</taxon>
        <taxon>Micrococcales</taxon>
        <taxon>Micrococcaceae</taxon>
        <taxon>Sinomonas</taxon>
    </lineage>
</organism>
<feature type="transmembrane region" description="Helical" evidence="1">
    <location>
        <begin position="12"/>
        <end position="36"/>
    </location>
</feature>
<feature type="transmembrane region" description="Helical" evidence="1">
    <location>
        <begin position="186"/>
        <end position="204"/>
    </location>
</feature>
<feature type="transmembrane region" description="Helical" evidence="1">
    <location>
        <begin position="234"/>
        <end position="255"/>
    </location>
</feature>